<dbReference type="InterPro" id="IPR038713">
    <property type="entry name" value="Terminase_Gp1_N_sf"/>
</dbReference>
<keyword evidence="1" id="KW-1188">Viral release from host cell</keyword>
<dbReference type="InterPro" id="IPR005335">
    <property type="entry name" value="Terminase_ssu"/>
</dbReference>
<keyword evidence="2" id="KW-0231">Viral genome packaging</keyword>
<dbReference type="Pfam" id="PF03592">
    <property type="entry name" value="Terminase_2"/>
    <property type="match status" value="1"/>
</dbReference>
<reference evidence="3 4" key="1">
    <citation type="submission" date="2011-03" db="EMBL/GenBank/DDBJ databases">
        <title>Deep-sequencing identification of multiple resistance mechanism for the high antibiotic-resistance strain Streptococcus suis R61.</title>
        <authorList>
            <person name="Hu P."/>
            <person name="Yang M."/>
            <person name="Jin M."/>
            <person name="Xiao J."/>
        </authorList>
    </citation>
    <scope>NUCLEOTIDE SEQUENCE [LARGE SCALE GENOMIC DNA]</scope>
    <source>
        <strain evidence="3 4">R61</strain>
    </source>
</reference>
<evidence type="ECO:0000313" key="3">
    <source>
        <dbReference type="EMBL" id="EHC02997.1"/>
    </source>
</evidence>
<dbReference type="InterPro" id="IPR052404">
    <property type="entry name" value="SPP1-like_terminase"/>
</dbReference>
<organism evidence="3 4">
    <name type="scientific">Streptococcus suis R61</name>
    <dbReference type="NCBI Taxonomy" id="996306"/>
    <lineage>
        <taxon>Bacteria</taxon>
        <taxon>Bacillati</taxon>
        <taxon>Bacillota</taxon>
        <taxon>Bacilli</taxon>
        <taxon>Lactobacillales</taxon>
        <taxon>Streptococcaceae</taxon>
        <taxon>Streptococcus</taxon>
    </lineage>
</organism>
<protein>
    <submittedName>
        <fullName evidence="3">Phage Terminase Small Subunit</fullName>
    </submittedName>
</protein>
<evidence type="ECO:0000256" key="2">
    <source>
        <dbReference type="ARBA" id="ARBA00023219"/>
    </source>
</evidence>
<comment type="caution">
    <text evidence="3">The sequence shown here is derived from an EMBL/GenBank/DDBJ whole genome shotgun (WGS) entry which is preliminary data.</text>
</comment>
<gene>
    <name evidence="3" type="ORF">SSUR61_0995</name>
</gene>
<evidence type="ECO:0000256" key="1">
    <source>
        <dbReference type="ARBA" id="ARBA00022612"/>
    </source>
</evidence>
<proteinExistence type="predicted"/>
<dbReference type="PANTHER" id="PTHR41328:SF2">
    <property type="entry name" value="TERMINASE SMALL SUBUNIT"/>
    <property type="match status" value="1"/>
</dbReference>
<accession>A0AA87F8S4</accession>
<dbReference type="PANTHER" id="PTHR41328">
    <property type="entry name" value="TERMINASE SMALL SUBUNIT-RELATED"/>
    <property type="match status" value="1"/>
</dbReference>
<dbReference type="Proteomes" id="UP000004014">
    <property type="component" value="Unassembled WGS sequence"/>
</dbReference>
<name>A0AA87F8S4_STRSU</name>
<dbReference type="EMBL" id="AEYY01000030">
    <property type="protein sequence ID" value="EHC02997.1"/>
    <property type="molecule type" value="Genomic_DNA"/>
</dbReference>
<evidence type="ECO:0000313" key="4">
    <source>
        <dbReference type="Proteomes" id="UP000004014"/>
    </source>
</evidence>
<dbReference type="RefSeq" id="WP_004195082.1">
    <property type="nucleotide sequence ID" value="NZ_AEYY01000030.1"/>
</dbReference>
<sequence length="137" mass="15258">MSLTKLQKKFAEYYAQGYRQGEAARLAGYSSKSADSQAVDNLKNPQIIEYIEDLNKASKLALRLRFSGMATTAYNELTKVLLDEDTPPQTKANVAKMILDYAGMEEPKKVNVTADVKTSNPFTDLTTDELRKLIDDG</sequence>
<dbReference type="GO" id="GO:0051276">
    <property type="term" value="P:chromosome organization"/>
    <property type="evidence" value="ECO:0007669"/>
    <property type="project" value="InterPro"/>
</dbReference>
<dbReference type="AlphaFoldDB" id="A0AA87F8S4"/>
<dbReference type="Gene3D" id="1.10.10.1400">
    <property type="entry name" value="Terminase, small subunit, N-terminal DNA-binding domain, HTH motif"/>
    <property type="match status" value="1"/>
</dbReference>